<gene>
    <name evidence="4" type="ORF">CLV32_3632</name>
</gene>
<dbReference type="GO" id="GO:0016853">
    <property type="term" value="F:isomerase activity"/>
    <property type="evidence" value="ECO:0007669"/>
    <property type="project" value="InterPro"/>
</dbReference>
<proteinExistence type="predicted"/>
<dbReference type="GO" id="GO:0030246">
    <property type="term" value="F:carbohydrate binding"/>
    <property type="evidence" value="ECO:0007669"/>
    <property type="project" value="InterPro"/>
</dbReference>
<comment type="cofactor">
    <cofactor evidence="1">
        <name>Ca(2+)</name>
        <dbReference type="ChEBI" id="CHEBI:29108"/>
    </cofactor>
</comment>
<dbReference type="RefSeq" id="WP_133557949.1">
    <property type="nucleotide sequence ID" value="NZ_SNWM01000004.1"/>
</dbReference>
<comment type="caution">
    <text evidence="4">The sequence shown here is derived from an EMBL/GenBank/DDBJ whole genome shotgun (WGS) entry which is preliminary data.</text>
</comment>
<dbReference type="EMBL" id="SNWM01000004">
    <property type="protein sequence ID" value="TDO20995.1"/>
    <property type="molecule type" value="Genomic_DNA"/>
</dbReference>
<dbReference type="InterPro" id="IPR011013">
    <property type="entry name" value="Gal_mutarotase_sf_dom"/>
</dbReference>
<dbReference type="GO" id="GO:0005975">
    <property type="term" value="P:carbohydrate metabolic process"/>
    <property type="evidence" value="ECO:0007669"/>
    <property type="project" value="InterPro"/>
</dbReference>
<dbReference type="Proteomes" id="UP000295499">
    <property type="component" value="Unassembled WGS sequence"/>
</dbReference>
<evidence type="ECO:0000313" key="4">
    <source>
        <dbReference type="EMBL" id="TDO20995.1"/>
    </source>
</evidence>
<dbReference type="OrthoDB" id="9795355at2"/>
<dbReference type="Gene3D" id="2.70.98.10">
    <property type="match status" value="1"/>
</dbReference>
<dbReference type="InterPro" id="IPR008183">
    <property type="entry name" value="Aldose_1/G6P_1-epimerase"/>
</dbReference>
<dbReference type="CDD" id="cd09024">
    <property type="entry name" value="Aldose_epim_lacX"/>
    <property type="match status" value="1"/>
</dbReference>
<accession>A0A4R6IHR6</accession>
<keyword evidence="5" id="KW-1185">Reference proteome</keyword>
<dbReference type="InterPro" id="IPR014718">
    <property type="entry name" value="GH-type_carb-bd"/>
</dbReference>
<dbReference type="InterPro" id="IPR037481">
    <property type="entry name" value="LacX"/>
</dbReference>
<evidence type="ECO:0000313" key="5">
    <source>
        <dbReference type="Proteomes" id="UP000295499"/>
    </source>
</evidence>
<dbReference type="Pfam" id="PF01263">
    <property type="entry name" value="Aldose_epim"/>
    <property type="match status" value="1"/>
</dbReference>
<dbReference type="SUPFAM" id="SSF74650">
    <property type="entry name" value="Galactose mutarotase-like"/>
    <property type="match status" value="1"/>
</dbReference>
<name>A0A4R6IHR6_9SPHI</name>
<comment type="subunit">
    <text evidence="2">Monomer.</text>
</comment>
<dbReference type="AlphaFoldDB" id="A0A4R6IHR6"/>
<sequence>MIQLENEQLTATFSAHGAELQSLTSKTNGINYIWDAKPEFWAKHSPILFPIIGALKNNAYTYGGNTYELPRHGFARDQEFEVEQISSTELLFTLRADENTKKVYPFDFVLGLRYTLSVDGLRSAYEVSNPGDTDLLFSVGGHPAFATPISADAGYTDYQLIFNADEELTFFEIADNLISDKTDTLPLKNKTLSLTHELFYNDALVFKTLNSDKITLKNTVTQHGLDFHFEGFPYFGIWAAKDANFVCLEPWCGIADGVAHNQRLEDKEGIITLAAQQQWSRSWEVKLF</sequence>
<protein>
    <submittedName>
        <fullName evidence="4">Galactose mutarotase-like enzyme</fullName>
    </submittedName>
</protein>
<evidence type="ECO:0000256" key="3">
    <source>
        <dbReference type="ARBA" id="ARBA00022837"/>
    </source>
</evidence>
<keyword evidence="3" id="KW-0106">Calcium</keyword>
<reference evidence="4 5" key="1">
    <citation type="submission" date="2019-03" db="EMBL/GenBank/DDBJ databases">
        <title>Genomic Encyclopedia of Archaeal and Bacterial Type Strains, Phase II (KMG-II): from individual species to whole genera.</title>
        <authorList>
            <person name="Goeker M."/>
        </authorList>
    </citation>
    <scope>NUCLEOTIDE SEQUENCE [LARGE SCALE GENOMIC DNA]</scope>
    <source>
        <strain evidence="4 5">DSM 19034</strain>
    </source>
</reference>
<evidence type="ECO:0000256" key="2">
    <source>
        <dbReference type="ARBA" id="ARBA00011245"/>
    </source>
</evidence>
<evidence type="ECO:0000256" key="1">
    <source>
        <dbReference type="ARBA" id="ARBA00001913"/>
    </source>
</evidence>
<organism evidence="4 5">
    <name type="scientific">Pedobacter duraquae</name>
    <dbReference type="NCBI Taxonomy" id="425511"/>
    <lineage>
        <taxon>Bacteria</taxon>
        <taxon>Pseudomonadati</taxon>
        <taxon>Bacteroidota</taxon>
        <taxon>Sphingobacteriia</taxon>
        <taxon>Sphingobacteriales</taxon>
        <taxon>Sphingobacteriaceae</taxon>
        <taxon>Pedobacter</taxon>
    </lineage>
</organism>